<reference evidence="3" key="3">
    <citation type="submission" date="2025-09" db="UniProtKB">
        <authorList>
            <consortium name="Ensembl"/>
        </authorList>
    </citation>
    <scope>IDENTIFICATION</scope>
</reference>
<dbReference type="Ensembl" id="ENSPPYT00000055494.1">
    <property type="protein sequence ID" value="ENSPPYP00000025407.1"/>
    <property type="gene ID" value="ENSPPYG00000032046.1"/>
</dbReference>
<dbReference type="OMA" id="DRDAHWP"/>
<dbReference type="SMART" id="SM00705">
    <property type="entry name" value="THEG"/>
    <property type="match status" value="6"/>
</dbReference>
<protein>
    <submittedName>
        <fullName evidence="3">Sperm microtubule associated protein 2 like</fullName>
    </submittedName>
</protein>
<dbReference type="InterPro" id="IPR042401">
    <property type="entry name" value="SPMAP2-like"/>
</dbReference>
<feature type="compositionally biased region" description="Basic and acidic residues" evidence="2">
    <location>
        <begin position="65"/>
        <end position="91"/>
    </location>
</feature>
<accession>A0A8I5YJD0</accession>
<gene>
    <name evidence="3" type="primary">SPMAP2L</name>
</gene>
<evidence type="ECO:0000313" key="3">
    <source>
        <dbReference type="Ensembl" id="ENSPPYP00000025407.1"/>
    </source>
</evidence>
<proteinExistence type="predicted"/>
<dbReference type="InterPro" id="IPR006623">
    <property type="entry name" value="THEG"/>
</dbReference>
<keyword evidence="1" id="KW-0677">Repeat</keyword>
<reference evidence="3 4" key="1">
    <citation type="submission" date="2008-02" db="EMBL/GenBank/DDBJ databases">
        <title>A 6x draft sequence assembly of the Pongo pygmaeus abelii genome.</title>
        <authorList>
            <person name="Wilson R.K."/>
            <person name="Mardis E."/>
        </authorList>
    </citation>
    <scope>NUCLEOTIDE SEQUENCE [LARGE SCALE GENOMIC DNA]</scope>
</reference>
<reference evidence="3" key="2">
    <citation type="submission" date="2025-08" db="UniProtKB">
        <authorList>
            <consortium name="Ensembl"/>
        </authorList>
    </citation>
    <scope>IDENTIFICATION</scope>
</reference>
<name>A0A8I5YJD0_PONAB</name>
<evidence type="ECO:0000256" key="2">
    <source>
        <dbReference type="SAM" id="MobiDB-lite"/>
    </source>
</evidence>
<keyword evidence="4" id="KW-1185">Reference proteome</keyword>
<evidence type="ECO:0000313" key="4">
    <source>
        <dbReference type="Proteomes" id="UP000001595"/>
    </source>
</evidence>
<dbReference type="Proteomes" id="UP000001595">
    <property type="component" value="Chromosome 4"/>
</dbReference>
<evidence type="ECO:0000256" key="1">
    <source>
        <dbReference type="ARBA" id="ARBA00022737"/>
    </source>
</evidence>
<dbReference type="Pfam" id="PF14912">
    <property type="entry name" value="THEG"/>
    <property type="match status" value="4"/>
</dbReference>
<dbReference type="GeneTree" id="ENSGT00940000154630"/>
<dbReference type="AlphaFoldDB" id="A0A8I5YJD0"/>
<feature type="region of interest" description="Disordered" evidence="2">
    <location>
        <begin position="65"/>
        <end position="155"/>
    </location>
</feature>
<organism evidence="3 4">
    <name type="scientific">Pongo abelii</name>
    <name type="common">Sumatran orangutan</name>
    <name type="synonym">Pongo pygmaeus abelii</name>
    <dbReference type="NCBI Taxonomy" id="9601"/>
    <lineage>
        <taxon>Eukaryota</taxon>
        <taxon>Metazoa</taxon>
        <taxon>Chordata</taxon>
        <taxon>Craniata</taxon>
        <taxon>Vertebrata</taxon>
        <taxon>Euteleostomi</taxon>
        <taxon>Mammalia</taxon>
        <taxon>Eutheria</taxon>
        <taxon>Euarchontoglires</taxon>
        <taxon>Primates</taxon>
        <taxon>Haplorrhini</taxon>
        <taxon>Catarrhini</taxon>
        <taxon>Hominidae</taxon>
        <taxon>Pongo</taxon>
    </lineage>
</organism>
<sequence length="485" mass="55197">MLYPRASANDSRRESLLWTRGTGSASHLLSPPTCLWLFSAPGCAQKVLESVFQKPIVLRILDTHRELGESEDPEKHENPEEPEEVREQDQRDESEECDEPHESYEPHAPYAPHKPRDSCAPYELHGPHAAPKLLKAREPRQLRHTREPLKSREAKETELLPSAAVMISPSLITRAPPRPQLSFLGANPVSCDFVRKCFSRKRTPNLSKPKKQWGTPDRKLFWGNQDPIRPVSQGALKAQLTKRLENLAQPKEVSCHYVPNRDQYYYSCGRESVIWEITPPALFRQPSKRIQRLSQPSGFKTQCLLNRPFSDNSARDSLRISDPSPRILQLSVAKGTDPNYHPSRKMQTKISLSTLSAIATPRIVELAHPRIKLEGLCYERQRSELPIRPVTPAAMIAKPSPRTIALAKFKSVHQDYLPDRDAHWPVSYAATHSKASPRIQELANPNKRAPVRIVYYDPDVFKTKPAALKAQCSQRIRELSQPLRR</sequence>
<feature type="compositionally biased region" description="Basic and acidic residues" evidence="2">
    <location>
        <begin position="135"/>
        <end position="155"/>
    </location>
</feature>
<dbReference type="PANTHER" id="PTHR15901:SF15">
    <property type="entry name" value="TESTICULAR HAPLOID EXPRESSED GENE PROTEIN-LIKE"/>
    <property type="match status" value="1"/>
</dbReference>
<dbReference type="PANTHER" id="PTHR15901">
    <property type="entry name" value="TESTICULAR HAPLOID EXPRESSED GENE PROTEIN"/>
    <property type="match status" value="1"/>
</dbReference>